<feature type="binding site" evidence="2">
    <location>
        <position position="366"/>
    </location>
    <ligand>
        <name>substrate</name>
    </ligand>
</feature>
<dbReference type="GO" id="GO:0004553">
    <property type="term" value="F:hydrolase activity, hydrolyzing O-glycosyl compounds"/>
    <property type="evidence" value="ECO:0007669"/>
    <property type="project" value="InterPro"/>
</dbReference>
<feature type="signal peptide" evidence="3">
    <location>
        <begin position="1"/>
        <end position="23"/>
    </location>
</feature>
<dbReference type="GO" id="GO:0030245">
    <property type="term" value="P:cellulose catabolic process"/>
    <property type="evidence" value="ECO:0007669"/>
    <property type="project" value="UniProtKB-KW"/>
</dbReference>
<keyword evidence="3" id="KW-0624">Polysaccharide degradation</keyword>
<dbReference type="SUPFAM" id="SSF51989">
    <property type="entry name" value="Glycosyl hydrolases family 6, cellulases"/>
    <property type="match status" value="1"/>
</dbReference>
<dbReference type="Pfam" id="PF01341">
    <property type="entry name" value="Glyco_hydro_6"/>
    <property type="match status" value="1"/>
</dbReference>
<evidence type="ECO:0000256" key="2">
    <source>
        <dbReference type="PIRSR" id="PIRSR001100-2"/>
    </source>
</evidence>
<evidence type="ECO:0000313" key="4">
    <source>
        <dbReference type="EMBL" id="ORY11417.1"/>
    </source>
</evidence>
<evidence type="ECO:0000256" key="3">
    <source>
        <dbReference type="RuleBase" id="RU361186"/>
    </source>
</evidence>
<feature type="active site" description="Proton acceptor" evidence="1">
    <location>
        <position position="372"/>
    </location>
</feature>
<keyword evidence="3 4" id="KW-0378">Hydrolase</keyword>
<dbReference type="PRINTS" id="PR00733">
    <property type="entry name" value="GLHYDRLASE6"/>
</dbReference>
<dbReference type="STRING" id="1231657.A0A1Y1ZN37"/>
<keyword evidence="5" id="KW-1185">Reference proteome</keyword>
<dbReference type="EC" id="3.2.1.-" evidence="3"/>
<keyword evidence="3" id="KW-0732">Signal</keyword>
<comment type="similarity">
    <text evidence="3">Belongs to the glycosyl hydrolase family 6.</text>
</comment>
<protein>
    <recommendedName>
        <fullName evidence="3">Glucanase</fullName>
        <ecNumber evidence="3">3.2.1.-</ecNumber>
    </recommendedName>
</protein>
<feature type="binding site" evidence="2">
    <location>
        <position position="337"/>
    </location>
    <ligand>
        <name>substrate</name>
    </ligand>
</feature>
<sequence>MKITVAFALAADLLFSATTHAFALPPLSTTKLRKRAPGLSANANACDAPVSLNASTNIWKNYTLHPTLAWRNQINAAAAAIPDVELRKQALEVGKSGTFVWIEGKSQISKIEDVVKDLPCKNVLGLVISGIENKACLSAGTGLKQTYDYAAEYIDPIAKVIKAHPNSAFALIVEPGVAGNVLLDVKEYYGVWENENSTSCKPVIELWRQRVQYALKALNLPNVVLYLDAANGDQLGWRDTISYVAHEFTNIYVGAGSPSQFRGLATNVAAYHSWDASPGENFLNVDAAPAIDALSEKRYVYYLRKSLNAFKSPLPTYHIMDTSRNAVLGLRRDWRDWCNINGAGFGVRPGLQATSDPMLDNFVWVKWGGVSDGSSEVGAATYDSYCAKDDAVKPSPERGQWFQSYFETLVSNAKPVFRPS</sequence>
<feature type="chain" id="PRO_5011831167" description="Glucanase" evidence="3">
    <location>
        <begin position="24"/>
        <end position="420"/>
    </location>
</feature>
<evidence type="ECO:0000256" key="1">
    <source>
        <dbReference type="PIRSR" id="PIRSR001100-1"/>
    </source>
</evidence>
<dbReference type="InterPro" id="IPR036434">
    <property type="entry name" value="Beta_cellobiohydrolase_sf"/>
</dbReference>
<name>A0A1Y1ZN37_9PLEO</name>
<evidence type="ECO:0000313" key="5">
    <source>
        <dbReference type="Proteomes" id="UP000193144"/>
    </source>
</evidence>
<feature type="binding site" evidence="2">
    <location>
        <position position="101"/>
    </location>
    <ligand>
        <name>substrate</name>
    </ligand>
</feature>
<proteinExistence type="inferred from homology"/>
<keyword evidence="3" id="KW-0136">Cellulose degradation</keyword>
<dbReference type="InterPro" id="IPR016288">
    <property type="entry name" value="Beta_cellobiohydrolase"/>
</dbReference>
<keyword evidence="3" id="KW-0119">Carbohydrate metabolism</keyword>
<dbReference type="PIRSF" id="PIRSF001100">
    <property type="entry name" value="Beta_cellobiohydrolase"/>
    <property type="match status" value="1"/>
</dbReference>
<dbReference type="Gene3D" id="3.20.20.40">
    <property type="entry name" value="1, 4-beta cellobiohydrolase"/>
    <property type="match status" value="1"/>
</dbReference>
<dbReference type="EMBL" id="MCFA01000061">
    <property type="protein sequence ID" value="ORY11417.1"/>
    <property type="molecule type" value="Genomic_DNA"/>
</dbReference>
<dbReference type="Proteomes" id="UP000193144">
    <property type="component" value="Unassembled WGS sequence"/>
</dbReference>
<keyword evidence="3" id="KW-0326">Glycosidase</keyword>
<organism evidence="4 5">
    <name type="scientific">Clohesyomyces aquaticus</name>
    <dbReference type="NCBI Taxonomy" id="1231657"/>
    <lineage>
        <taxon>Eukaryota</taxon>
        <taxon>Fungi</taxon>
        <taxon>Dikarya</taxon>
        <taxon>Ascomycota</taxon>
        <taxon>Pezizomycotina</taxon>
        <taxon>Dothideomycetes</taxon>
        <taxon>Pleosporomycetidae</taxon>
        <taxon>Pleosporales</taxon>
        <taxon>Lindgomycetaceae</taxon>
        <taxon>Clohesyomyces</taxon>
    </lineage>
</organism>
<accession>A0A1Y1ZN37</accession>
<dbReference type="PANTHER" id="PTHR34876">
    <property type="match status" value="1"/>
</dbReference>
<dbReference type="PANTHER" id="PTHR34876:SF2">
    <property type="entry name" value="GLUCANASE"/>
    <property type="match status" value="1"/>
</dbReference>
<comment type="caution">
    <text evidence="4">The sequence shown here is derived from an EMBL/GenBank/DDBJ whole genome shotgun (WGS) entry which is preliminary data.</text>
</comment>
<reference evidence="4 5" key="1">
    <citation type="submission" date="2016-07" db="EMBL/GenBank/DDBJ databases">
        <title>Pervasive Adenine N6-methylation of Active Genes in Fungi.</title>
        <authorList>
            <consortium name="DOE Joint Genome Institute"/>
            <person name="Mondo S.J."/>
            <person name="Dannebaum R.O."/>
            <person name="Kuo R.C."/>
            <person name="Labutti K."/>
            <person name="Haridas S."/>
            <person name="Kuo A."/>
            <person name="Salamov A."/>
            <person name="Ahrendt S.R."/>
            <person name="Lipzen A."/>
            <person name="Sullivan W."/>
            <person name="Andreopoulos W.B."/>
            <person name="Clum A."/>
            <person name="Lindquist E."/>
            <person name="Daum C."/>
            <person name="Ramamoorthy G.K."/>
            <person name="Gryganskyi A."/>
            <person name="Culley D."/>
            <person name="Magnuson J.K."/>
            <person name="James T.Y."/>
            <person name="O'Malley M.A."/>
            <person name="Stajich J.E."/>
            <person name="Spatafora J.W."/>
            <person name="Visel A."/>
            <person name="Grigoriev I.V."/>
        </authorList>
    </citation>
    <scope>NUCLEOTIDE SEQUENCE [LARGE SCALE GENOMIC DNA]</scope>
    <source>
        <strain evidence="4 5">CBS 115471</strain>
    </source>
</reference>
<dbReference type="OrthoDB" id="64893at2759"/>
<dbReference type="AlphaFoldDB" id="A0A1Y1ZN37"/>
<gene>
    <name evidence="4" type="ORF">BCR34DRAFT_652949</name>
</gene>